<reference evidence="1" key="1">
    <citation type="submission" date="2014-11" db="EMBL/GenBank/DDBJ databases">
        <authorList>
            <person name="Amaro Gonzalez C."/>
        </authorList>
    </citation>
    <scope>NUCLEOTIDE SEQUENCE</scope>
</reference>
<protein>
    <submittedName>
        <fullName evidence="1">Uncharacterized protein</fullName>
    </submittedName>
</protein>
<proteinExistence type="predicted"/>
<dbReference type="EMBL" id="GBXM01104581">
    <property type="protein sequence ID" value="JAH03996.1"/>
    <property type="molecule type" value="Transcribed_RNA"/>
</dbReference>
<accession>A0A0E9PHA5</accession>
<name>A0A0E9PHA5_ANGAN</name>
<evidence type="ECO:0000313" key="1">
    <source>
        <dbReference type="EMBL" id="JAH03996.1"/>
    </source>
</evidence>
<reference evidence="1" key="2">
    <citation type="journal article" date="2015" name="Fish Shellfish Immunol.">
        <title>Early steps in the European eel (Anguilla anguilla)-Vibrio vulnificus interaction in the gills: Role of the RtxA13 toxin.</title>
        <authorList>
            <person name="Callol A."/>
            <person name="Pajuelo D."/>
            <person name="Ebbesson L."/>
            <person name="Teles M."/>
            <person name="MacKenzie S."/>
            <person name="Amaro C."/>
        </authorList>
    </citation>
    <scope>NUCLEOTIDE SEQUENCE</scope>
</reference>
<organism evidence="1">
    <name type="scientific">Anguilla anguilla</name>
    <name type="common">European freshwater eel</name>
    <name type="synonym">Muraena anguilla</name>
    <dbReference type="NCBI Taxonomy" id="7936"/>
    <lineage>
        <taxon>Eukaryota</taxon>
        <taxon>Metazoa</taxon>
        <taxon>Chordata</taxon>
        <taxon>Craniata</taxon>
        <taxon>Vertebrata</taxon>
        <taxon>Euteleostomi</taxon>
        <taxon>Actinopterygii</taxon>
        <taxon>Neopterygii</taxon>
        <taxon>Teleostei</taxon>
        <taxon>Anguilliformes</taxon>
        <taxon>Anguillidae</taxon>
        <taxon>Anguilla</taxon>
    </lineage>
</organism>
<sequence length="20" mass="2288">MHHCFKNLASLISTEMNACH</sequence>
<dbReference type="AlphaFoldDB" id="A0A0E9PHA5"/>